<comment type="caution">
    <text evidence="2">The sequence shown here is derived from an EMBL/GenBank/DDBJ whole genome shotgun (WGS) entry which is preliminary data.</text>
</comment>
<sequence>MQARRPSSGLTPLSIVLPHPALPRRRSSHLSLLPSPRTPRSCGSPTCSSLIFAAAANRKSTDSWNSSNQDLADDLDYDWKPDQILFLRRTLDALPPHLMTPFNGPIPPSNLLDKIARSVAQAKGEDWPHSLRATRVKLIEVARAIAEEDSKPRKTIPEENDMDTAAYPSFKEGEVLQQTTNIGIGKTGLGVGIGLGPRRPLYRQSSMDFLNTSDVREDDSISRLSKRLQKADRFIPNPTYHPYSRSQLHRRSSSPPRPTHVPSLISPSTPSSSTLSSLVTLSAIGAHPGVLRRSVSITSCSTTSSSRMSLSSAGGLPPIANDPRVQRIRRSESFCGPSLQESNSSSRRAVKRAPSYGALAQEHRDKIPVDLDISVPDPSSDEEEKIRTRRAKKLRVRNTSTTSTPPLSPSPGPSSPSSATLSPASPRAKLKSAVSTQEPGPTTLKRSTKKSKTSGAKAPELQPAIVDPLAANLRRERLKRTPSMFGAELPQLPQHPPTTPFLSAAPLLAPVGTDKVKTLRRVRRLPPARRISFSSLIPPAGDGHEADMEECDEEHGLGSAFQLR</sequence>
<evidence type="ECO:0000313" key="2">
    <source>
        <dbReference type="EMBL" id="KAJ7227313.1"/>
    </source>
</evidence>
<feature type="compositionally biased region" description="Low complexity" evidence="1">
    <location>
        <begin position="415"/>
        <end position="426"/>
    </location>
</feature>
<feature type="region of interest" description="Disordered" evidence="1">
    <location>
        <begin position="303"/>
        <end position="503"/>
    </location>
</feature>
<feature type="region of interest" description="Disordered" evidence="1">
    <location>
        <begin position="533"/>
        <end position="564"/>
    </location>
</feature>
<keyword evidence="3" id="KW-1185">Reference proteome</keyword>
<feature type="compositionally biased region" description="Low complexity" evidence="1">
    <location>
        <begin position="303"/>
        <end position="312"/>
    </location>
</feature>
<name>A0AAD6YRP7_9AGAR</name>
<feature type="compositionally biased region" description="Low complexity" evidence="1">
    <location>
        <begin position="262"/>
        <end position="272"/>
    </location>
</feature>
<evidence type="ECO:0000256" key="1">
    <source>
        <dbReference type="SAM" id="MobiDB-lite"/>
    </source>
</evidence>
<protein>
    <submittedName>
        <fullName evidence="2">Uncharacterized protein</fullName>
    </submittedName>
</protein>
<organism evidence="2 3">
    <name type="scientific">Mycena pura</name>
    <dbReference type="NCBI Taxonomy" id="153505"/>
    <lineage>
        <taxon>Eukaryota</taxon>
        <taxon>Fungi</taxon>
        <taxon>Dikarya</taxon>
        <taxon>Basidiomycota</taxon>
        <taxon>Agaricomycotina</taxon>
        <taxon>Agaricomycetes</taxon>
        <taxon>Agaricomycetidae</taxon>
        <taxon>Agaricales</taxon>
        <taxon>Marasmiineae</taxon>
        <taxon>Mycenaceae</taxon>
        <taxon>Mycena</taxon>
    </lineage>
</organism>
<feature type="region of interest" description="Disordered" evidence="1">
    <location>
        <begin position="232"/>
        <end position="272"/>
    </location>
</feature>
<evidence type="ECO:0000313" key="3">
    <source>
        <dbReference type="Proteomes" id="UP001219525"/>
    </source>
</evidence>
<feature type="compositionally biased region" description="Basic residues" evidence="1">
    <location>
        <begin position="387"/>
        <end position="396"/>
    </location>
</feature>
<dbReference type="AlphaFoldDB" id="A0AAD6YRP7"/>
<accession>A0AAD6YRP7</accession>
<reference evidence="2" key="1">
    <citation type="submission" date="2023-03" db="EMBL/GenBank/DDBJ databases">
        <title>Massive genome expansion in bonnet fungi (Mycena s.s.) driven by repeated elements and novel gene families across ecological guilds.</title>
        <authorList>
            <consortium name="Lawrence Berkeley National Laboratory"/>
            <person name="Harder C.B."/>
            <person name="Miyauchi S."/>
            <person name="Viragh M."/>
            <person name="Kuo A."/>
            <person name="Thoen E."/>
            <person name="Andreopoulos B."/>
            <person name="Lu D."/>
            <person name="Skrede I."/>
            <person name="Drula E."/>
            <person name="Henrissat B."/>
            <person name="Morin E."/>
            <person name="Kohler A."/>
            <person name="Barry K."/>
            <person name="LaButti K."/>
            <person name="Morin E."/>
            <person name="Salamov A."/>
            <person name="Lipzen A."/>
            <person name="Mereny Z."/>
            <person name="Hegedus B."/>
            <person name="Baldrian P."/>
            <person name="Stursova M."/>
            <person name="Weitz H."/>
            <person name="Taylor A."/>
            <person name="Grigoriev I.V."/>
            <person name="Nagy L.G."/>
            <person name="Martin F."/>
            <person name="Kauserud H."/>
        </authorList>
    </citation>
    <scope>NUCLEOTIDE SEQUENCE</scope>
    <source>
        <strain evidence="2">9144</strain>
    </source>
</reference>
<dbReference type="Proteomes" id="UP001219525">
    <property type="component" value="Unassembled WGS sequence"/>
</dbReference>
<gene>
    <name evidence="2" type="ORF">GGX14DRAFT_629399</name>
</gene>
<proteinExistence type="predicted"/>
<dbReference type="EMBL" id="JARJCW010000003">
    <property type="protein sequence ID" value="KAJ7227313.1"/>
    <property type="molecule type" value="Genomic_DNA"/>
</dbReference>